<evidence type="ECO:0000313" key="1">
    <source>
        <dbReference type="EMBL" id="CAG8701385.1"/>
    </source>
</evidence>
<dbReference type="EMBL" id="CAJVQA010010827">
    <property type="protein sequence ID" value="CAG8701385.1"/>
    <property type="molecule type" value="Genomic_DNA"/>
</dbReference>
<organism evidence="1 2">
    <name type="scientific">Cetraspora pellucida</name>
    <dbReference type="NCBI Taxonomy" id="1433469"/>
    <lineage>
        <taxon>Eukaryota</taxon>
        <taxon>Fungi</taxon>
        <taxon>Fungi incertae sedis</taxon>
        <taxon>Mucoromycota</taxon>
        <taxon>Glomeromycotina</taxon>
        <taxon>Glomeromycetes</taxon>
        <taxon>Diversisporales</taxon>
        <taxon>Gigasporaceae</taxon>
        <taxon>Cetraspora</taxon>
    </lineage>
</organism>
<sequence length="64" mass="7403">MSVPLVMSHEKKRALYISICPPDGEDVLKEIAKALRKNTTLTYTLEKIQKKIRKDIDIALQYDK</sequence>
<name>A0A9N9HQT3_9GLOM</name>
<comment type="caution">
    <text evidence="1">The sequence shown here is derived from an EMBL/GenBank/DDBJ whole genome shotgun (WGS) entry which is preliminary data.</text>
</comment>
<gene>
    <name evidence="1" type="ORF">CPELLU_LOCUS11846</name>
</gene>
<proteinExistence type="predicted"/>
<protein>
    <submittedName>
        <fullName evidence="1">22300_t:CDS:1</fullName>
    </submittedName>
</protein>
<keyword evidence="2" id="KW-1185">Reference proteome</keyword>
<reference evidence="1" key="1">
    <citation type="submission" date="2021-06" db="EMBL/GenBank/DDBJ databases">
        <authorList>
            <person name="Kallberg Y."/>
            <person name="Tangrot J."/>
            <person name="Rosling A."/>
        </authorList>
    </citation>
    <scope>NUCLEOTIDE SEQUENCE</scope>
    <source>
        <strain evidence="1">FL966</strain>
    </source>
</reference>
<dbReference type="Proteomes" id="UP000789759">
    <property type="component" value="Unassembled WGS sequence"/>
</dbReference>
<accession>A0A9N9HQT3</accession>
<evidence type="ECO:0000313" key="2">
    <source>
        <dbReference type="Proteomes" id="UP000789759"/>
    </source>
</evidence>
<dbReference type="AlphaFoldDB" id="A0A9N9HQT3"/>